<dbReference type="EMBL" id="JAUSSW010000026">
    <property type="protein sequence ID" value="MDQ0104858.1"/>
    <property type="molecule type" value="Genomic_DNA"/>
</dbReference>
<reference evidence="2 3" key="1">
    <citation type="submission" date="2023-07" db="EMBL/GenBank/DDBJ databases">
        <title>Sorghum-associated microbial communities from plants grown in Nebraska, USA.</title>
        <authorList>
            <person name="Schachtman D."/>
        </authorList>
    </citation>
    <scope>NUCLEOTIDE SEQUENCE [LARGE SCALE GENOMIC DNA]</scope>
    <source>
        <strain evidence="2 3">CC523</strain>
    </source>
</reference>
<keyword evidence="1" id="KW-0472">Membrane</keyword>
<keyword evidence="1" id="KW-1133">Transmembrane helix</keyword>
<name>A0ABT9TT50_PAENI</name>
<feature type="transmembrane region" description="Helical" evidence="1">
    <location>
        <begin position="12"/>
        <end position="31"/>
    </location>
</feature>
<dbReference type="Proteomes" id="UP001244563">
    <property type="component" value="Unassembled WGS sequence"/>
</dbReference>
<dbReference type="RefSeq" id="WP_306880035.1">
    <property type="nucleotide sequence ID" value="NZ_JAUSSW010000026.1"/>
</dbReference>
<evidence type="ECO:0000313" key="2">
    <source>
        <dbReference type="EMBL" id="MDQ0104858.1"/>
    </source>
</evidence>
<protein>
    <recommendedName>
        <fullName evidence="4">LysM domain-containing protein</fullName>
    </recommendedName>
</protein>
<evidence type="ECO:0000256" key="1">
    <source>
        <dbReference type="SAM" id="Phobius"/>
    </source>
</evidence>
<evidence type="ECO:0008006" key="4">
    <source>
        <dbReference type="Google" id="ProtNLM"/>
    </source>
</evidence>
<sequence>MVTRQRSGCFSVVAAGILLMAWIGSIFWTAIDEGAVPADSSFLAVPSPSEAGAISTHCGSGGCSRVMTVNVKPPQTSQSIAAEMGLTQERCEPMNLWTMRKTCTGVSSDAGGLKIYLQYSTFFSKY</sequence>
<keyword evidence="1" id="KW-0812">Transmembrane</keyword>
<gene>
    <name evidence="2" type="ORF">J2T10_004534</name>
</gene>
<accession>A0ABT9TT50</accession>
<organism evidence="2 3">
    <name type="scientific">Paenarthrobacter nicotinovorans</name>
    <name type="common">Arthrobacter nicotinovorans</name>
    <dbReference type="NCBI Taxonomy" id="29320"/>
    <lineage>
        <taxon>Bacteria</taxon>
        <taxon>Bacillati</taxon>
        <taxon>Actinomycetota</taxon>
        <taxon>Actinomycetes</taxon>
        <taxon>Micrococcales</taxon>
        <taxon>Micrococcaceae</taxon>
        <taxon>Paenarthrobacter</taxon>
    </lineage>
</organism>
<comment type="caution">
    <text evidence="2">The sequence shown here is derived from an EMBL/GenBank/DDBJ whole genome shotgun (WGS) entry which is preliminary data.</text>
</comment>
<proteinExistence type="predicted"/>
<evidence type="ECO:0000313" key="3">
    <source>
        <dbReference type="Proteomes" id="UP001244563"/>
    </source>
</evidence>
<keyword evidence="3" id="KW-1185">Reference proteome</keyword>